<evidence type="ECO:0000313" key="2">
    <source>
        <dbReference type="EMBL" id="RMQ90678.1"/>
    </source>
</evidence>
<evidence type="ECO:0000313" key="3">
    <source>
        <dbReference type="Proteomes" id="UP000277179"/>
    </source>
</evidence>
<dbReference type="Pfam" id="PF06293">
    <property type="entry name" value="Kdo"/>
    <property type="match status" value="1"/>
</dbReference>
<sequence length="309" mass="35329">MAISRLGNASAPKPGVARKVSRKVTKTGLCYRLLLSRQNLSKPVSGSRNPWTSCRSTPCGESMYCVRGNRMAVECVSGSHVAPEERFDFFWRQQGEWVEEPNRRRGGESGVQRVVSPNGRLLYSKRQTGHIYRSWLHPFGRPTVLRERDALKGLRSLDVRVPELVFCGARRDPEHQWKALLVTASLDGFDEIENWYAAGGREQYGELVHERMLKELAGTLARMHKGRWQHGCLYIKHIFVRVTGEGDSAKVEVALLDFEKCRQRLTAYRAASHDMLQLRRHSSWNSTDWEKLSYFYETAFGSAIKGLSR</sequence>
<name>A0A3M4QJP1_9PSED</name>
<evidence type="ECO:0008006" key="4">
    <source>
        <dbReference type="Google" id="ProtNLM"/>
    </source>
</evidence>
<protein>
    <recommendedName>
        <fullName evidence="4">InaA protein</fullName>
    </recommendedName>
</protein>
<dbReference type="SUPFAM" id="SSF56112">
    <property type="entry name" value="Protein kinase-like (PK-like)"/>
    <property type="match status" value="1"/>
</dbReference>
<organism evidence="2 3">
    <name type="scientific">Pseudomonas salomonii</name>
    <dbReference type="NCBI Taxonomy" id="191391"/>
    <lineage>
        <taxon>Bacteria</taxon>
        <taxon>Pseudomonadati</taxon>
        <taxon>Pseudomonadota</taxon>
        <taxon>Gammaproteobacteria</taxon>
        <taxon>Pseudomonadales</taxon>
        <taxon>Pseudomonadaceae</taxon>
        <taxon>Pseudomonas</taxon>
    </lineage>
</organism>
<reference evidence="2 3" key="1">
    <citation type="submission" date="2018-08" db="EMBL/GenBank/DDBJ databases">
        <title>Recombination of ecologically and evolutionarily significant loci maintains genetic cohesion in the Pseudomonas syringae species complex.</title>
        <authorList>
            <person name="Dillon M."/>
            <person name="Thakur S."/>
            <person name="Almeida R.N.D."/>
            <person name="Weir B.S."/>
            <person name="Guttman D.S."/>
        </authorList>
    </citation>
    <scope>NUCLEOTIDE SEQUENCE [LARGE SCALE GENOMIC DNA]</scope>
    <source>
        <strain evidence="2 3">ICMP 11288</strain>
    </source>
</reference>
<dbReference type="AlphaFoldDB" id="A0A3M4QJP1"/>
<evidence type="ECO:0000256" key="1">
    <source>
        <dbReference type="SAM" id="MobiDB-lite"/>
    </source>
</evidence>
<proteinExistence type="predicted"/>
<gene>
    <name evidence="2" type="ORF">ALP97_04708</name>
</gene>
<accession>A0A3M4QJP1</accession>
<dbReference type="Proteomes" id="UP000277179">
    <property type="component" value="Unassembled WGS sequence"/>
</dbReference>
<dbReference type="EMBL" id="RBRL01000111">
    <property type="protein sequence ID" value="RMQ90678.1"/>
    <property type="molecule type" value="Genomic_DNA"/>
</dbReference>
<dbReference type="InterPro" id="IPR011009">
    <property type="entry name" value="Kinase-like_dom_sf"/>
</dbReference>
<feature type="region of interest" description="Disordered" evidence="1">
    <location>
        <begin position="1"/>
        <end position="20"/>
    </location>
</feature>
<comment type="caution">
    <text evidence="2">The sequence shown here is derived from an EMBL/GenBank/DDBJ whole genome shotgun (WGS) entry which is preliminary data.</text>
</comment>